<dbReference type="InterPro" id="IPR025828">
    <property type="entry name" value="Put_sensor_dom"/>
</dbReference>
<proteinExistence type="predicted"/>
<dbReference type="Pfam" id="PF13796">
    <property type="entry name" value="Sensor"/>
    <property type="match status" value="1"/>
</dbReference>
<sequence length="206" mass="21633">MTTATVAAFRNDTALRQLGADTRYVLTGFPIGILTFAGAVAGLALGAGTAVLVVGVPILAGTLAAASRVAAAERRRAARVLGRPVPAPYPARRGSRLASAEAWRALAYALVRFVPNTVASGLVVTWWAAAIGGLSTALWDWAIPYEPRYEGLPALIGLGSATETRIWFFTACGLFFALTLMPLVRSMARMEASFAEFALSSRMGAS</sequence>
<dbReference type="RefSeq" id="WP_310364199.1">
    <property type="nucleotide sequence ID" value="NZ_JAVDYB010000001.1"/>
</dbReference>
<feature type="domain" description="Putative sensor" evidence="2">
    <location>
        <begin position="24"/>
        <end position="196"/>
    </location>
</feature>
<keyword evidence="1" id="KW-0812">Transmembrane</keyword>
<accession>A0AAE4C949</accession>
<keyword evidence="1" id="KW-1133">Transmembrane helix</keyword>
<dbReference type="AlphaFoldDB" id="A0AAE4C949"/>
<dbReference type="Proteomes" id="UP001183643">
    <property type="component" value="Unassembled WGS sequence"/>
</dbReference>
<comment type="caution">
    <text evidence="3">The sequence shown here is derived from an EMBL/GenBank/DDBJ whole genome shotgun (WGS) entry which is preliminary data.</text>
</comment>
<gene>
    <name evidence="3" type="ORF">J2S41_001232</name>
</gene>
<feature type="transmembrane region" description="Helical" evidence="1">
    <location>
        <begin position="51"/>
        <end position="71"/>
    </location>
</feature>
<evidence type="ECO:0000259" key="2">
    <source>
        <dbReference type="Pfam" id="PF13796"/>
    </source>
</evidence>
<reference evidence="3" key="1">
    <citation type="submission" date="2023-07" db="EMBL/GenBank/DDBJ databases">
        <title>Sequencing the genomes of 1000 actinobacteria strains.</title>
        <authorList>
            <person name="Klenk H.-P."/>
        </authorList>
    </citation>
    <scope>NUCLEOTIDE SEQUENCE</scope>
    <source>
        <strain evidence="3">DSM 44707</strain>
    </source>
</reference>
<evidence type="ECO:0000313" key="3">
    <source>
        <dbReference type="EMBL" id="MDR7274454.1"/>
    </source>
</evidence>
<keyword evidence="1" id="KW-0472">Membrane</keyword>
<name>A0AAE4C949_9ACTN</name>
<evidence type="ECO:0000256" key="1">
    <source>
        <dbReference type="SAM" id="Phobius"/>
    </source>
</evidence>
<dbReference type="EMBL" id="JAVDYB010000001">
    <property type="protein sequence ID" value="MDR7274454.1"/>
    <property type="molecule type" value="Genomic_DNA"/>
</dbReference>
<organism evidence="3 4">
    <name type="scientific">Catenuloplanes atrovinosus</name>
    <dbReference type="NCBI Taxonomy" id="137266"/>
    <lineage>
        <taxon>Bacteria</taxon>
        <taxon>Bacillati</taxon>
        <taxon>Actinomycetota</taxon>
        <taxon>Actinomycetes</taxon>
        <taxon>Micromonosporales</taxon>
        <taxon>Micromonosporaceae</taxon>
        <taxon>Catenuloplanes</taxon>
    </lineage>
</organism>
<protein>
    <recommendedName>
        <fullName evidence="2">Putative sensor domain-containing protein</fullName>
    </recommendedName>
</protein>
<feature type="transmembrane region" description="Helical" evidence="1">
    <location>
        <begin position="24"/>
        <end position="45"/>
    </location>
</feature>
<feature type="transmembrane region" description="Helical" evidence="1">
    <location>
        <begin position="105"/>
        <end position="129"/>
    </location>
</feature>
<keyword evidence="4" id="KW-1185">Reference proteome</keyword>
<feature type="transmembrane region" description="Helical" evidence="1">
    <location>
        <begin position="166"/>
        <end position="184"/>
    </location>
</feature>
<evidence type="ECO:0000313" key="4">
    <source>
        <dbReference type="Proteomes" id="UP001183643"/>
    </source>
</evidence>